<gene>
    <name evidence="2" type="ORF">C9I57_30350</name>
</gene>
<sequence length="354" mass="39494">MKSHSRRDEHDETAAPAHVTRESRLDALPNIADLDAERALLADLIAVDDPDPTHPLFTRYQRYLERVETLERERGLYALRQEADSAVPFAEASKLPRMGQLSSDGGDRMRLHTRDAMRLFLGRSVKPGEAGHPMAGGKRVAAALRALWSLSANDNPYADWALIEATERVAELRGKIETEQGEILAQLEAMKAKGLDYAILQSREPAELTLGFASPYGYMVALLLVEFDFLVRVVKSAVLRDLIGSIAGREEIRRFKHQCLSVFHFAVRWQIVLTRPELVRLSRTDFLPNASDEAKCRVQGVRTSLGMVPPEILVGEKQPRHSKRRLPQLSAADLQLLNNVPLAETGDASLPLVD</sequence>
<dbReference type="AlphaFoldDB" id="A0A2T3XKI2"/>
<dbReference type="EMBL" id="PYUC01000025">
    <property type="protein sequence ID" value="PTB17040.1"/>
    <property type="molecule type" value="Genomic_DNA"/>
</dbReference>
<organism evidence="2 3">
    <name type="scientific">Trinickia symbiotica</name>
    <dbReference type="NCBI Taxonomy" id="863227"/>
    <lineage>
        <taxon>Bacteria</taxon>
        <taxon>Pseudomonadati</taxon>
        <taxon>Pseudomonadota</taxon>
        <taxon>Betaproteobacteria</taxon>
        <taxon>Burkholderiales</taxon>
        <taxon>Burkholderiaceae</taxon>
        <taxon>Trinickia</taxon>
    </lineage>
</organism>
<comment type="caution">
    <text evidence="2">The sequence shown here is derived from an EMBL/GenBank/DDBJ whole genome shotgun (WGS) entry which is preliminary data.</text>
</comment>
<name>A0A2T3XKI2_9BURK</name>
<proteinExistence type="predicted"/>
<dbReference type="InterPro" id="IPR014996">
    <property type="entry name" value="AcaB"/>
</dbReference>
<dbReference type="NCBIfam" id="TIGR03761">
    <property type="entry name" value="ICE_PFL4669"/>
    <property type="match status" value="1"/>
</dbReference>
<feature type="region of interest" description="Disordered" evidence="1">
    <location>
        <begin position="1"/>
        <end position="21"/>
    </location>
</feature>
<evidence type="ECO:0000256" key="1">
    <source>
        <dbReference type="SAM" id="MobiDB-lite"/>
    </source>
</evidence>
<evidence type="ECO:0000313" key="3">
    <source>
        <dbReference type="Proteomes" id="UP000240638"/>
    </source>
</evidence>
<dbReference type="Proteomes" id="UP000240638">
    <property type="component" value="Unassembled WGS sequence"/>
</dbReference>
<reference evidence="2 3" key="1">
    <citation type="submission" date="2018-03" db="EMBL/GenBank/DDBJ databases">
        <title>Whole genome analyses suggest that Burkholderia sensu lato contains two further novel genera in the rhizoxinica-symbiotica group Mycetohabitans gen. nov., and Trinickia gen. nov.: implications for the evolution of diazotrophy and nodulation in the Burkholderiaceae.</title>
        <authorList>
            <person name="Estrada De Los Santos P."/>
            <person name="Palmer M."/>
            <person name="Chavez-Ramirez B."/>
            <person name="Steenkamp E.T."/>
            <person name="Hirsch A.M."/>
            <person name="Manyaka P."/>
            <person name="Maluk M."/>
            <person name="Lafos M."/>
            <person name="Crook M."/>
            <person name="Gross E."/>
            <person name="Simon M.F."/>
            <person name="Bueno Dos Reis Junior F."/>
            <person name="Poole P.S."/>
            <person name="Venter S.N."/>
            <person name="James E.K."/>
        </authorList>
    </citation>
    <scope>NUCLEOTIDE SEQUENCE [LARGE SCALE GENOMIC DNA]</scope>
    <source>
        <strain evidence="2 3">JPY-366</strain>
    </source>
</reference>
<evidence type="ECO:0000313" key="2">
    <source>
        <dbReference type="EMBL" id="PTB17040.1"/>
    </source>
</evidence>
<protein>
    <submittedName>
        <fullName evidence="2">TIGR03761 family integrating conjugative element protein</fullName>
    </submittedName>
</protein>
<dbReference type="Pfam" id="PF08900">
    <property type="entry name" value="AcaB"/>
    <property type="match status" value="1"/>
</dbReference>
<accession>A0A2T3XKI2</accession>